<keyword evidence="2" id="KW-1003">Cell membrane</keyword>
<dbReference type="PANTHER" id="PTHR43370">
    <property type="entry name" value="SUGAR ABC TRANSPORTER INTEGRAL MEMBRANE PROTEIN-RELATED"/>
    <property type="match status" value="1"/>
</dbReference>
<dbReference type="CDD" id="cd06580">
    <property type="entry name" value="TM_PBP1_transp_TpRbsC_like"/>
    <property type="match status" value="1"/>
</dbReference>
<feature type="transmembrane region" description="Helical" evidence="6">
    <location>
        <begin position="142"/>
        <end position="159"/>
    </location>
</feature>
<feature type="transmembrane region" description="Helical" evidence="6">
    <location>
        <begin position="90"/>
        <end position="111"/>
    </location>
</feature>
<dbReference type="InterPro" id="IPR001851">
    <property type="entry name" value="ABC_transp_permease"/>
</dbReference>
<comment type="caution">
    <text evidence="7">The sequence shown here is derived from an EMBL/GenBank/DDBJ whole genome shotgun (WGS) entry which is preliminary data.</text>
</comment>
<feature type="transmembrane region" description="Helical" evidence="6">
    <location>
        <begin position="34"/>
        <end position="54"/>
    </location>
</feature>
<evidence type="ECO:0000256" key="6">
    <source>
        <dbReference type="SAM" id="Phobius"/>
    </source>
</evidence>
<evidence type="ECO:0000256" key="1">
    <source>
        <dbReference type="ARBA" id="ARBA00004651"/>
    </source>
</evidence>
<dbReference type="GO" id="GO:0005886">
    <property type="term" value="C:plasma membrane"/>
    <property type="evidence" value="ECO:0007669"/>
    <property type="project" value="UniProtKB-SubCell"/>
</dbReference>
<sequence>MDEVLIRTLADIVKVGAPIVLAAMGETLTERGGVVNLSLDGSLVLSALAAFVVGTSTGSVIAGALAGICVGLIIALIVAVCSIELRLSQVAVGFVLTLLCRDLALFLGIPYRNTQVFPTTFLPIPVLRDIPVIGPIFFNQDLFTYLSFIAVVLVWWWLFRTKAGLTLRAVGERPQAAFARGVNVNLVRYLYTAIGGSLVGLGGAAYTLGVLPTWSDTGIAGNGWIALAIVIFGGWHPFRVALGVYLVAGLRTIVTSVQAQVPPQVVELLNALPWLLMLLTLFLVSGPYLDRLMKVLPSRLHPPIRTLLRARPPSALGTAFEQEGRR</sequence>
<proteinExistence type="predicted"/>
<dbReference type="Pfam" id="PF02653">
    <property type="entry name" value="BPD_transp_2"/>
    <property type="match status" value="1"/>
</dbReference>
<evidence type="ECO:0000313" key="8">
    <source>
        <dbReference type="Proteomes" id="UP000228921"/>
    </source>
</evidence>
<evidence type="ECO:0000256" key="4">
    <source>
        <dbReference type="ARBA" id="ARBA00022989"/>
    </source>
</evidence>
<evidence type="ECO:0000256" key="2">
    <source>
        <dbReference type="ARBA" id="ARBA00022475"/>
    </source>
</evidence>
<dbReference type="AlphaFoldDB" id="A0A2M8P3S9"/>
<dbReference type="EMBL" id="PGTK01000001">
    <property type="protein sequence ID" value="PJF32202.1"/>
    <property type="molecule type" value="Genomic_DNA"/>
</dbReference>
<dbReference type="Proteomes" id="UP000228921">
    <property type="component" value="Unassembled WGS sequence"/>
</dbReference>
<evidence type="ECO:0000256" key="3">
    <source>
        <dbReference type="ARBA" id="ARBA00022692"/>
    </source>
</evidence>
<accession>A0A2M8P3S9</accession>
<keyword evidence="5 6" id="KW-0472">Membrane</keyword>
<keyword evidence="3 6" id="KW-0812">Transmembrane</keyword>
<comment type="subcellular location">
    <subcellularLocation>
        <location evidence="1">Cell membrane</location>
        <topology evidence="1">Multi-pass membrane protein</topology>
    </subcellularLocation>
</comment>
<feature type="transmembrane region" description="Helical" evidence="6">
    <location>
        <begin position="271"/>
        <end position="289"/>
    </location>
</feature>
<evidence type="ECO:0000256" key="5">
    <source>
        <dbReference type="ARBA" id="ARBA00023136"/>
    </source>
</evidence>
<name>A0A2M8P3S9_9CHLR</name>
<reference evidence="7 8" key="1">
    <citation type="submission" date="2017-11" db="EMBL/GenBank/DDBJ databases">
        <title>Evolution of Phototrophy in the Chloroflexi Phylum Driven by Horizontal Gene Transfer.</title>
        <authorList>
            <person name="Ward L.M."/>
            <person name="Hemp J."/>
            <person name="Shih P.M."/>
            <person name="Mcglynn S.E."/>
            <person name="Fischer W."/>
        </authorList>
    </citation>
    <scope>NUCLEOTIDE SEQUENCE [LARGE SCALE GENOMIC DNA]</scope>
    <source>
        <strain evidence="7">CP2_2F</strain>
    </source>
</reference>
<evidence type="ECO:0000313" key="7">
    <source>
        <dbReference type="EMBL" id="PJF32202.1"/>
    </source>
</evidence>
<gene>
    <name evidence="7" type="ORF">CUN51_00820</name>
</gene>
<organism evidence="7 8">
    <name type="scientific">Candidatus Thermofonsia Clade 1 bacterium</name>
    <dbReference type="NCBI Taxonomy" id="2364210"/>
    <lineage>
        <taxon>Bacteria</taxon>
        <taxon>Bacillati</taxon>
        <taxon>Chloroflexota</taxon>
        <taxon>Candidatus Thermofontia</taxon>
        <taxon>Candidatus Thermofonsia Clade 1</taxon>
    </lineage>
</organism>
<dbReference type="PANTHER" id="PTHR43370:SF2">
    <property type="entry name" value="ABC TRANSPORTER PERMEASE PROTEIN"/>
    <property type="match status" value="1"/>
</dbReference>
<feature type="transmembrane region" description="Helical" evidence="6">
    <location>
        <begin position="189"/>
        <end position="211"/>
    </location>
</feature>
<dbReference type="GO" id="GO:0022857">
    <property type="term" value="F:transmembrane transporter activity"/>
    <property type="evidence" value="ECO:0007669"/>
    <property type="project" value="InterPro"/>
</dbReference>
<feature type="transmembrane region" description="Helical" evidence="6">
    <location>
        <begin position="60"/>
        <end position="83"/>
    </location>
</feature>
<protein>
    <submittedName>
        <fullName evidence="7">ABC transporter permease</fullName>
    </submittedName>
</protein>
<keyword evidence="4 6" id="KW-1133">Transmembrane helix</keyword>